<keyword evidence="2" id="KW-1185">Reference proteome</keyword>
<gene>
    <name evidence="1" type="ORF">SAMN06265376_11521</name>
</gene>
<dbReference type="OrthoDB" id="612827at2"/>
<sequence length="590" mass="66476">MSSSKSNLSLPKYGYDMVVSVTQASINATTKEFLDKFSGHQFVMCYTYDDDDNIHPMNYETLKTALGADPFDIPNGETQENNLVQKLDDLGFAFAFRATMGLPLEFDLDEIPNIITLDKGSSMVTYKLVCKEFEILNLSYRRRKLSWSNIRQSEQEKPWIFTFNVNLDLRSSDSAFNKLPIEVQRKVKNLNPDTMFSVQQLYLDLNTAGLESSPEVSGLEPTDTAFIYLNKIFINQYFENLKQQNQSGDNPNGDFLLGYSVQPQEPTKKSSITPTDLNFMVSPYVDEHGVPTKNYDLFTLNYLVMTKNNHMPAPVAFEWNWVDTSQKRDFSGTMAIRRGVFVSYLNALLAPSLNAISLIPESSVKCRTELEGAIKPFIYTFDATPDTTPKSYNVINDGTSHVLSFNFSRTSGNKSGFCWGNGSEVKFNYSVTSDIYLESNKVKVITKAIAYIYFEADFGKVDGNLIDYTIETNYLIGVDAYGNFTVTIENGESTITDNSVDIKADAWLDFITAGTIDKFFDHLNNKIDSIKTAYVNGFDKKILSMLNGAGVWVFPGGKTFVFKDANFSKHQDLVTHVTYTSPTSTSFKNR</sequence>
<proteinExistence type="predicted"/>
<name>A0A239E9B0_9FLAO</name>
<protein>
    <submittedName>
        <fullName evidence="1">Uncharacterized protein</fullName>
    </submittedName>
</protein>
<accession>A0A239E9B0</accession>
<organism evidence="1 2">
    <name type="scientific">Dokdonia pacifica</name>
    <dbReference type="NCBI Taxonomy" id="1627892"/>
    <lineage>
        <taxon>Bacteria</taxon>
        <taxon>Pseudomonadati</taxon>
        <taxon>Bacteroidota</taxon>
        <taxon>Flavobacteriia</taxon>
        <taxon>Flavobacteriales</taxon>
        <taxon>Flavobacteriaceae</taxon>
        <taxon>Dokdonia</taxon>
    </lineage>
</organism>
<dbReference type="RefSeq" id="WP_089374103.1">
    <property type="nucleotide sequence ID" value="NZ_BMEP01000005.1"/>
</dbReference>
<reference evidence="1 2" key="1">
    <citation type="submission" date="2017-06" db="EMBL/GenBank/DDBJ databases">
        <authorList>
            <person name="Kim H.J."/>
            <person name="Triplett B.A."/>
        </authorList>
    </citation>
    <scope>NUCLEOTIDE SEQUENCE [LARGE SCALE GENOMIC DNA]</scope>
    <source>
        <strain evidence="1 2">DSM 25597</strain>
    </source>
</reference>
<dbReference type="EMBL" id="FZNY01000015">
    <property type="protein sequence ID" value="SNS41340.1"/>
    <property type="molecule type" value="Genomic_DNA"/>
</dbReference>
<evidence type="ECO:0000313" key="2">
    <source>
        <dbReference type="Proteomes" id="UP000198379"/>
    </source>
</evidence>
<dbReference type="AlphaFoldDB" id="A0A239E9B0"/>
<evidence type="ECO:0000313" key="1">
    <source>
        <dbReference type="EMBL" id="SNS41340.1"/>
    </source>
</evidence>
<dbReference type="Proteomes" id="UP000198379">
    <property type="component" value="Unassembled WGS sequence"/>
</dbReference>